<dbReference type="Gene3D" id="3.20.20.80">
    <property type="entry name" value="Glycosidases"/>
    <property type="match status" value="1"/>
</dbReference>
<dbReference type="PRINTS" id="PR00742">
    <property type="entry name" value="GLHYDRLASE35"/>
</dbReference>
<evidence type="ECO:0000259" key="4">
    <source>
        <dbReference type="Pfam" id="PF10435"/>
    </source>
</evidence>
<dbReference type="Proteomes" id="UP001084197">
    <property type="component" value="Unassembled WGS sequence"/>
</dbReference>
<sequence length="770" mass="87496">MILSMKLDIENKEITSGTLSGCDGVNPNGDRIGFTNYYMTKNDQPNIPVVGEFHFSRFSYLYWEEELLKMKAGGIRIVASYVFWIHHEEEEGKFRWDGNRNLRHFVDLCSKLELPLILRIGPFCHGEVRNGGIPDWVFHKPLEIRSNDPMYLHYVDRLYCEIARQIKGAFYQDGGQIIGIQLENEFMHAGAPMDAWGYQSGVHLSSGKGGHNHLIELQKLAKAAGIQPIFFTATAWGGAAVLEKDTLPMLAGYAYTPWIPDQPPSGEYIYRDLHKTPAERVNYESLEYPVAYCEMAGGMQVSYHARPLVAPESIEAMTMVKLASGSNLLGYYMYHGGTNPVGVNGFLHESGLPKLTYDYQSPLGEFGRVSPSYDRIRTLALFMESFGSILAPMGTQLLEGQDCIDSTDTKELRWCVRQKDGSGFVFMNNFQDHVDMPDREDVRLALETNKGRVCIPHKETFTLKKEQSIILPFHLMLDRVNYRSATVQPLTRLKKGKNIVHVFYAHEGIPAEMVMDKQSVESITVSNGQVEEEEQDWFVRSTPGRNHSISCGLTNGDCVHVLILNREEALQTYRFHLWGEEQLIISDAHLFVKNEQLVCTSAGRSQCTVSILSSLTGEIQANLGSLREKLMGTFTDLEISCPVYCPTVEVSYRKDNYAQIDLDCDWPSWVEDVFLKIDYDGDVAMAQIGDDLLTDHIQYGLPWYIGLKENKHKLRDDKVNLSITPLRKWKVKSYVNQAYVKRFEGVEIAQFNHIQAIPHYRLALTKKSKE</sequence>
<dbReference type="PANTHER" id="PTHR23421">
    <property type="entry name" value="BETA-GALACTOSIDASE RELATED"/>
    <property type="match status" value="1"/>
</dbReference>
<dbReference type="Pfam" id="PF10435">
    <property type="entry name" value="BetaGal_dom2"/>
    <property type="match status" value="1"/>
</dbReference>
<evidence type="ECO:0000259" key="3">
    <source>
        <dbReference type="Pfam" id="PF01301"/>
    </source>
</evidence>
<dbReference type="EC" id="3.2.1.23" evidence="5"/>
<comment type="caution">
    <text evidence="5">The sequence shown here is derived from an EMBL/GenBank/DDBJ whole genome shotgun (WGS) entry which is preliminary data.</text>
</comment>
<evidence type="ECO:0000256" key="2">
    <source>
        <dbReference type="RuleBase" id="RU003679"/>
    </source>
</evidence>
<keyword evidence="5" id="KW-0326">Glycosidase</keyword>
<dbReference type="AlphaFoldDB" id="A0A9J6RCA1"/>
<name>A0A9J6RCA1_9BACI</name>
<dbReference type="InterPro" id="IPR001944">
    <property type="entry name" value="Glycoside_Hdrlase_35"/>
</dbReference>
<reference evidence="5" key="1">
    <citation type="submission" date="2022-11" db="EMBL/GenBank/DDBJ databases">
        <title>WGS of Natronobacillus azotifigens 24KS-1, an anaerobic diazotrophic haloalkaliphile from soda-rich habitats.</title>
        <authorList>
            <person name="Sorokin D.Y."/>
            <person name="Merkel A.Y."/>
        </authorList>
    </citation>
    <scope>NUCLEOTIDE SEQUENCE</scope>
    <source>
        <strain evidence="5">24KS-1</strain>
    </source>
</reference>
<dbReference type="InterPro" id="IPR018954">
    <property type="entry name" value="Betagal_dom2"/>
</dbReference>
<dbReference type="Gene3D" id="2.102.20.10">
    <property type="entry name" value="Beta-galactosidase, domain 2"/>
    <property type="match status" value="1"/>
</dbReference>
<evidence type="ECO:0000313" key="6">
    <source>
        <dbReference type="Proteomes" id="UP001084197"/>
    </source>
</evidence>
<dbReference type="RefSeq" id="WP_268779937.1">
    <property type="nucleotide sequence ID" value="NZ_JAPRAT010000013.1"/>
</dbReference>
<dbReference type="InterPro" id="IPR037110">
    <property type="entry name" value="Betagal_dom2_sf"/>
</dbReference>
<dbReference type="InterPro" id="IPR017853">
    <property type="entry name" value="GH"/>
</dbReference>
<keyword evidence="6" id="KW-1185">Reference proteome</keyword>
<dbReference type="EMBL" id="JAPRAT010000013">
    <property type="protein sequence ID" value="MCZ0703167.1"/>
    <property type="molecule type" value="Genomic_DNA"/>
</dbReference>
<comment type="similarity">
    <text evidence="1 2">Belongs to the glycosyl hydrolase 35 family.</text>
</comment>
<organism evidence="5 6">
    <name type="scientific">Natronobacillus azotifigens</name>
    <dbReference type="NCBI Taxonomy" id="472978"/>
    <lineage>
        <taxon>Bacteria</taxon>
        <taxon>Bacillati</taxon>
        <taxon>Bacillota</taxon>
        <taxon>Bacilli</taxon>
        <taxon>Bacillales</taxon>
        <taxon>Bacillaceae</taxon>
        <taxon>Natronobacillus</taxon>
    </lineage>
</organism>
<dbReference type="SUPFAM" id="SSF51445">
    <property type="entry name" value="(Trans)glycosidases"/>
    <property type="match status" value="1"/>
</dbReference>
<accession>A0A9J6RCA1</accession>
<keyword evidence="5" id="KW-0378">Hydrolase</keyword>
<evidence type="ECO:0000313" key="5">
    <source>
        <dbReference type="EMBL" id="MCZ0703167.1"/>
    </source>
</evidence>
<gene>
    <name evidence="5" type="ORF">OWO01_08080</name>
</gene>
<evidence type="ECO:0000256" key="1">
    <source>
        <dbReference type="ARBA" id="ARBA00009809"/>
    </source>
</evidence>
<dbReference type="GO" id="GO:0004565">
    <property type="term" value="F:beta-galactosidase activity"/>
    <property type="evidence" value="ECO:0007669"/>
    <property type="project" value="UniProtKB-EC"/>
</dbReference>
<dbReference type="GO" id="GO:0005975">
    <property type="term" value="P:carbohydrate metabolic process"/>
    <property type="evidence" value="ECO:0007669"/>
    <property type="project" value="InterPro"/>
</dbReference>
<feature type="domain" description="Glycoside hydrolase 35 catalytic" evidence="3">
    <location>
        <begin position="39"/>
        <end position="379"/>
    </location>
</feature>
<proteinExistence type="inferred from homology"/>
<feature type="domain" description="Beta-galactosidase" evidence="4">
    <location>
        <begin position="419"/>
        <end position="570"/>
    </location>
</feature>
<dbReference type="Pfam" id="PF01301">
    <property type="entry name" value="Glyco_hydro_35"/>
    <property type="match status" value="1"/>
</dbReference>
<dbReference type="InterPro" id="IPR031330">
    <property type="entry name" value="Gly_Hdrlase_35_cat"/>
</dbReference>
<protein>
    <submittedName>
        <fullName evidence="5">Beta-galactosidase</fullName>
        <ecNumber evidence="5">3.2.1.23</ecNumber>
    </submittedName>
</protein>